<evidence type="ECO:0000313" key="13">
    <source>
        <dbReference type="Proteomes" id="UP000229570"/>
    </source>
</evidence>
<feature type="binding site" evidence="8">
    <location>
        <position position="241"/>
    </location>
    <ligand>
        <name>NADP(+)</name>
        <dbReference type="ChEBI" id="CHEBI:58349"/>
    </ligand>
</feature>
<proteinExistence type="inferred from homology"/>
<dbReference type="InterPro" id="IPR041121">
    <property type="entry name" value="SDH_C"/>
</dbReference>
<dbReference type="InterPro" id="IPR036291">
    <property type="entry name" value="NAD(P)-bd_dom_sf"/>
</dbReference>
<dbReference type="GO" id="GO:0009073">
    <property type="term" value="P:aromatic amino acid family biosynthetic process"/>
    <property type="evidence" value="ECO:0007669"/>
    <property type="project" value="UniProtKB-KW"/>
</dbReference>
<dbReference type="HAMAP" id="MF_00222">
    <property type="entry name" value="Shikimate_DH_AroE"/>
    <property type="match status" value="1"/>
</dbReference>
<dbReference type="GO" id="GO:0050661">
    <property type="term" value="F:NADP binding"/>
    <property type="evidence" value="ECO:0007669"/>
    <property type="project" value="InterPro"/>
</dbReference>
<dbReference type="InterPro" id="IPR046346">
    <property type="entry name" value="Aminoacid_DH-like_N_sf"/>
</dbReference>
<name>A0A2H0KMC3_9BACT</name>
<feature type="binding site" evidence="8">
    <location>
        <begin position="132"/>
        <end position="136"/>
    </location>
    <ligand>
        <name>NADP(+)</name>
        <dbReference type="ChEBI" id="CHEBI:58349"/>
    </ligand>
</feature>
<dbReference type="EMBL" id="PCVL01000043">
    <property type="protein sequence ID" value="PIQ72407.1"/>
    <property type="molecule type" value="Genomic_DNA"/>
</dbReference>
<dbReference type="InterPro" id="IPR013708">
    <property type="entry name" value="Shikimate_DH-bd_N"/>
</dbReference>
<evidence type="ECO:0000313" key="12">
    <source>
        <dbReference type="EMBL" id="PIQ72407.1"/>
    </source>
</evidence>
<feature type="domain" description="Quinate/shikimate 5-dehydrogenase/glutamyl-tRNA reductase" evidence="9">
    <location>
        <begin position="122"/>
        <end position="193"/>
    </location>
</feature>
<dbReference type="SUPFAM" id="SSF51735">
    <property type="entry name" value="NAD(P)-binding Rossmann-fold domains"/>
    <property type="match status" value="1"/>
</dbReference>
<dbReference type="Gene3D" id="3.40.50.720">
    <property type="entry name" value="NAD(P)-binding Rossmann-like Domain"/>
    <property type="match status" value="1"/>
</dbReference>
<comment type="function">
    <text evidence="8">Involved in the biosynthesis of the chorismate, which leads to the biosynthesis of aromatic amino acids. Catalyzes the reversible NADPH linked reduction of 3-dehydroshikimate (DHSA) to yield shikimate (SA).</text>
</comment>
<comment type="subunit">
    <text evidence="8">Homodimer.</text>
</comment>
<dbReference type="UniPathway" id="UPA00053">
    <property type="reaction ID" value="UER00087"/>
</dbReference>
<dbReference type="Pfam" id="PF18317">
    <property type="entry name" value="SDH_C"/>
    <property type="match status" value="1"/>
</dbReference>
<dbReference type="Gene3D" id="3.40.50.10860">
    <property type="entry name" value="Leucine Dehydrogenase, chain A, domain 1"/>
    <property type="match status" value="1"/>
</dbReference>
<evidence type="ECO:0000256" key="2">
    <source>
        <dbReference type="ARBA" id="ARBA00012962"/>
    </source>
</evidence>
<comment type="caution">
    <text evidence="12">The sequence shown here is derived from an EMBL/GenBank/DDBJ whole genome shotgun (WGS) entry which is preliminary data.</text>
</comment>
<dbReference type="InterPro" id="IPR006151">
    <property type="entry name" value="Shikm_DH/Glu-tRNA_Rdtase"/>
</dbReference>
<evidence type="ECO:0000256" key="6">
    <source>
        <dbReference type="ARBA" id="ARBA00023141"/>
    </source>
</evidence>
<dbReference type="GO" id="GO:0019632">
    <property type="term" value="P:shikimate metabolic process"/>
    <property type="evidence" value="ECO:0007669"/>
    <property type="project" value="InterPro"/>
</dbReference>
<sequence length="273" mass="30104">MKISAKTKICLIIGDPVSHSLSPAMHNAGFEALGIDNQFVFLGARVKIKDVEMVIQAMKKMGIHGLTCTIPHKIEVMKHLDRIDKTAKKIGAVNTVINQNGRLIGFNTDWLGVITPLEKITFLKGKKVAVLGAGGAARAAVYGLLRRRAKVKIFNRTINKAKQLAKEFGCQGGSLNNSNEIKNSDIIINTTSVGMKPLDNELPIPIDYITSKQIVFDIVYVPFETKLLIEAKKRGATIIHGVEMLLHQGTAQFEIYTSRKAPEEIMRKVLVHP</sequence>
<evidence type="ECO:0000256" key="7">
    <source>
        <dbReference type="ARBA" id="ARBA00049442"/>
    </source>
</evidence>
<comment type="catalytic activity">
    <reaction evidence="7 8">
        <text>shikimate + NADP(+) = 3-dehydroshikimate + NADPH + H(+)</text>
        <dbReference type="Rhea" id="RHEA:17737"/>
        <dbReference type="ChEBI" id="CHEBI:15378"/>
        <dbReference type="ChEBI" id="CHEBI:16630"/>
        <dbReference type="ChEBI" id="CHEBI:36208"/>
        <dbReference type="ChEBI" id="CHEBI:57783"/>
        <dbReference type="ChEBI" id="CHEBI:58349"/>
        <dbReference type="EC" id="1.1.1.25"/>
    </reaction>
</comment>
<comment type="pathway">
    <text evidence="1 8">Metabolic intermediate biosynthesis; chorismate biosynthesis; chorismate from D-erythrose 4-phosphate and phosphoenolpyruvate: step 4/7.</text>
</comment>
<evidence type="ECO:0000256" key="1">
    <source>
        <dbReference type="ARBA" id="ARBA00004871"/>
    </source>
</evidence>
<feature type="binding site" evidence="8">
    <location>
        <position position="220"/>
    </location>
    <ligand>
        <name>shikimate</name>
        <dbReference type="ChEBI" id="CHEBI:36208"/>
    </ligand>
</feature>
<feature type="domain" description="SDH C-terminal" evidence="11">
    <location>
        <begin position="241"/>
        <end position="270"/>
    </location>
</feature>
<dbReference type="Pfam" id="PF01488">
    <property type="entry name" value="Shikimate_DH"/>
    <property type="match status" value="1"/>
</dbReference>
<reference evidence="12 13" key="1">
    <citation type="submission" date="2017-09" db="EMBL/GenBank/DDBJ databases">
        <title>Depth-based differentiation of microbial function through sediment-hosted aquifers and enrichment of novel symbionts in the deep terrestrial subsurface.</title>
        <authorList>
            <person name="Probst A.J."/>
            <person name="Ladd B."/>
            <person name="Jarett J.K."/>
            <person name="Geller-Mcgrath D.E."/>
            <person name="Sieber C.M."/>
            <person name="Emerson J.B."/>
            <person name="Anantharaman K."/>
            <person name="Thomas B.C."/>
            <person name="Malmstrom R."/>
            <person name="Stieglmeier M."/>
            <person name="Klingl A."/>
            <person name="Woyke T."/>
            <person name="Ryan C.M."/>
            <person name="Banfield J.F."/>
        </authorList>
    </citation>
    <scope>NUCLEOTIDE SEQUENCE [LARGE SCALE GENOMIC DNA]</scope>
    <source>
        <strain evidence="12">CG11_big_fil_rev_8_21_14_0_20_35_14</strain>
    </source>
</reference>
<gene>
    <name evidence="8" type="primary">aroE</name>
    <name evidence="12" type="ORF">COV86_03140</name>
</gene>
<feature type="binding site" evidence="8">
    <location>
        <begin position="155"/>
        <end position="160"/>
    </location>
    <ligand>
        <name>NADP(+)</name>
        <dbReference type="ChEBI" id="CHEBI:58349"/>
    </ligand>
</feature>
<dbReference type="NCBIfam" id="NF001319">
    <property type="entry name" value="PRK00258.3-3"/>
    <property type="match status" value="1"/>
</dbReference>
<dbReference type="PANTHER" id="PTHR21089:SF1">
    <property type="entry name" value="BIFUNCTIONAL 3-DEHYDROQUINATE DEHYDRATASE_SHIKIMATE DEHYDROGENASE, CHLOROPLASTIC"/>
    <property type="match status" value="1"/>
</dbReference>
<dbReference type="GO" id="GO:0004764">
    <property type="term" value="F:shikimate 3-dehydrogenase (NADP+) activity"/>
    <property type="evidence" value="ECO:0007669"/>
    <property type="project" value="UniProtKB-UniRule"/>
</dbReference>
<dbReference type="CDD" id="cd01065">
    <property type="entry name" value="NAD_bind_Shikimate_DH"/>
    <property type="match status" value="1"/>
</dbReference>
<dbReference type="GO" id="GO:0008652">
    <property type="term" value="P:amino acid biosynthetic process"/>
    <property type="evidence" value="ECO:0007669"/>
    <property type="project" value="UniProtKB-KW"/>
</dbReference>
<dbReference type="Proteomes" id="UP000229570">
    <property type="component" value="Unassembled WGS sequence"/>
</dbReference>
<keyword evidence="5 8" id="KW-0560">Oxidoreductase</keyword>
<evidence type="ECO:0000259" key="11">
    <source>
        <dbReference type="Pfam" id="PF18317"/>
    </source>
</evidence>
<dbReference type="SUPFAM" id="SSF53223">
    <property type="entry name" value="Aminoacid dehydrogenase-like, N-terminal domain"/>
    <property type="match status" value="1"/>
</dbReference>
<evidence type="ECO:0000256" key="8">
    <source>
        <dbReference type="HAMAP-Rule" id="MF_00222"/>
    </source>
</evidence>
<evidence type="ECO:0000256" key="3">
    <source>
        <dbReference type="ARBA" id="ARBA00022605"/>
    </source>
</evidence>
<organism evidence="12 13">
    <name type="scientific">Candidatus Roizmanbacteria bacterium CG11_big_fil_rev_8_21_14_0_20_35_14</name>
    <dbReference type="NCBI Taxonomy" id="1974855"/>
    <lineage>
        <taxon>Bacteria</taxon>
        <taxon>Candidatus Roizmaniibacteriota</taxon>
    </lineage>
</organism>
<evidence type="ECO:0000256" key="4">
    <source>
        <dbReference type="ARBA" id="ARBA00022857"/>
    </source>
</evidence>
<dbReference type="InterPro" id="IPR022893">
    <property type="entry name" value="Shikimate_DH_fam"/>
</dbReference>
<feature type="binding site" evidence="8">
    <location>
        <position position="94"/>
    </location>
    <ligand>
        <name>shikimate</name>
        <dbReference type="ChEBI" id="CHEBI:36208"/>
    </ligand>
</feature>
<keyword evidence="3 8" id="KW-0028">Amino-acid biosynthesis</keyword>
<evidence type="ECO:0000256" key="5">
    <source>
        <dbReference type="ARBA" id="ARBA00023002"/>
    </source>
</evidence>
<keyword evidence="4 8" id="KW-0521">NADP</keyword>
<evidence type="ECO:0000259" key="10">
    <source>
        <dbReference type="Pfam" id="PF08501"/>
    </source>
</evidence>
<comment type="caution">
    <text evidence="8">Lacks conserved residue(s) required for the propagation of feature annotation.</text>
</comment>
<dbReference type="AlphaFoldDB" id="A0A2H0KMC3"/>
<dbReference type="NCBIfam" id="TIGR00507">
    <property type="entry name" value="aroE"/>
    <property type="match status" value="1"/>
</dbReference>
<dbReference type="GO" id="GO:0009423">
    <property type="term" value="P:chorismate biosynthetic process"/>
    <property type="evidence" value="ECO:0007669"/>
    <property type="project" value="UniProtKB-UniRule"/>
</dbReference>
<dbReference type="EC" id="1.1.1.25" evidence="2 8"/>
<dbReference type="Pfam" id="PF08501">
    <property type="entry name" value="Shikimate_dh_N"/>
    <property type="match status" value="1"/>
</dbReference>
<feature type="binding site" evidence="8">
    <location>
        <position position="248"/>
    </location>
    <ligand>
        <name>shikimate</name>
        <dbReference type="ChEBI" id="CHEBI:36208"/>
    </ligand>
</feature>
<feature type="active site" description="Proton acceptor" evidence="8">
    <location>
        <position position="73"/>
    </location>
</feature>
<evidence type="ECO:0000259" key="9">
    <source>
        <dbReference type="Pfam" id="PF01488"/>
    </source>
</evidence>
<accession>A0A2H0KMC3</accession>
<feature type="binding site" evidence="8">
    <location>
        <begin position="20"/>
        <end position="22"/>
    </location>
    <ligand>
        <name>shikimate</name>
        <dbReference type="ChEBI" id="CHEBI:36208"/>
    </ligand>
</feature>
<feature type="domain" description="Shikimate dehydrogenase substrate binding N-terminal" evidence="10">
    <location>
        <begin position="12"/>
        <end position="96"/>
    </location>
</feature>
<dbReference type="PANTHER" id="PTHR21089">
    <property type="entry name" value="SHIKIMATE DEHYDROGENASE"/>
    <property type="match status" value="1"/>
</dbReference>
<protein>
    <recommendedName>
        <fullName evidence="2 8">Shikimate dehydrogenase (NADP(+))</fullName>
        <shortName evidence="8">SDH</shortName>
        <ecNumber evidence="2 8">1.1.1.25</ecNumber>
    </recommendedName>
</protein>
<feature type="binding site" evidence="8">
    <location>
        <position position="218"/>
    </location>
    <ligand>
        <name>NADP(+)</name>
        <dbReference type="ChEBI" id="CHEBI:58349"/>
    </ligand>
</feature>
<comment type="similarity">
    <text evidence="8">Belongs to the shikimate dehydrogenase family.</text>
</comment>
<keyword evidence="6 8" id="KW-0057">Aromatic amino acid biosynthesis</keyword>
<dbReference type="InterPro" id="IPR011342">
    <property type="entry name" value="Shikimate_DH"/>
</dbReference>
<feature type="binding site" evidence="8">
    <location>
        <position position="69"/>
    </location>
    <ligand>
        <name>shikimate</name>
        <dbReference type="ChEBI" id="CHEBI:36208"/>
    </ligand>
</feature>
<feature type="binding site" evidence="8">
    <location>
        <position position="109"/>
    </location>
    <ligand>
        <name>shikimate</name>
        <dbReference type="ChEBI" id="CHEBI:36208"/>
    </ligand>
</feature>